<name>A0A654LVA4_9ARCH</name>
<evidence type="ECO:0000313" key="4">
    <source>
        <dbReference type="Proteomes" id="UP000058925"/>
    </source>
</evidence>
<feature type="domain" description="Response regulatory" evidence="2">
    <location>
        <begin position="6"/>
        <end position="124"/>
    </location>
</feature>
<dbReference type="GeneID" id="60420316"/>
<keyword evidence="1" id="KW-0597">Phosphoprotein</keyword>
<dbReference type="InterPro" id="IPR001789">
    <property type="entry name" value="Sig_transdc_resp-reg_receiver"/>
</dbReference>
<dbReference type="Gene3D" id="3.40.50.2300">
    <property type="match status" value="1"/>
</dbReference>
<dbReference type="SUPFAM" id="SSF52172">
    <property type="entry name" value="CheY-like"/>
    <property type="match status" value="1"/>
</dbReference>
<dbReference type="KEGG" id="taa:NMY3_00095"/>
<proteinExistence type="predicted"/>
<accession>A0A654LVA4</accession>
<dbReference type="GO" id="GO:0000160">
    <property type="term" value="P:phosphorelay signal transduction system"/>
    <property type="evidence" value="ECO:0007669"/>
    <property type="project" value="InterPro"/>
</dbReference>
<dbReference type="Pfam" id="PF00072">
    <property type="entry name" value="Response_reg"/>
    <property type="match status" value="1"/>
</dbReference>
<dbReference type="Proteomes" id="UP000058925">
    <property type="component" value="Chromosome"/>
</dbReference>
<gene>
    <name evidence="3" type="ORF">NMY3_00095</name>
</gene>
<reference evidence="4" key="1">
    <citation type="submission" date="2015-10" db="EMBL/GenBank/DDBJ databases">
        <title>Niche specialization of a soil ammonia-oxidizing archaeon, Candidatus Nitrosocosmicus oleophilus.</title>
        <authorList>
            <person name="Jung M.-Y."/>
            <person name="Rhee S.-K."/>
        </authorList>
    </citation>
    <scope>NUCLEOTIDE SEQUENCE [LARGE SCALE GENOMIC DNA]</scope>
    <source>
        <strain evidence="4">MY3</strain>
    </source>
</reference>
<dbReference type="OrthoDB" id="9652at2157"/>
<dbReference type="EMBL" id="CP012850">
    <property type="protein sequence ID" value="ALI34309.1"/>
    <property type="molecule type" value="Genomic_DNA"/>
</dbReference>
<organism evidence="3 4">
    <name type="scientific">Candidatus Nitrosocosmicus oleophilus</name>
    <dbReference type="NCBI Taxonomy" id="1353260"/>
    <lineage>
        <taxon>Archaea</taxon>
        <taxon>Nitrososphaerota</taxon>
        <taxon>Nitrososphaeria</taxon>
        <taxon>Nitrososphaerales</taxon>
        <taxon>Nitrososphaeraceae</taxon>
        <taxon>Candidatus Nitrosocosmicus</taxon>
    </lineage>
</organism>
<dbReference type="InterPro" id="IPR050595">
    <property type="entry name" value="Bact_response_regulator"/>
</dbReference>
<dbReference type="InterPro" id="IPR011006">
    <property type="entry name" value="CheY-like_superfamily"/>
</dbReference>
<evidence type="ECO:0000259" key="2">
    <source>
        <dbReference type="PROSITE" id="PS50110"/>
    </source>
</evidence>
<evidence type="ECO:0000256" key="1">
    <source>
        <dbReference type="ARBA" id="ARBA00022553"/>
    </source>
</evidence>
<dbReference type="PANTHER" id="PTHR44591:SF3">
    <property type="entry name" value="RESPONSE REGULATORY DOMAIN-CONTAINING PROTEIN"/>
    <property type="match status" value="1"/>
</dbReference>
<dbReference type="SMART" id="SM00448">
    <property type="entry name" value="REC"/>
    <property type="match status" value="1"/>
</dbReference>
<dbReference type="AlphaFoldDB" id="A0A654LVA4"/>
<sequence length="126" mass="14786">MSLPHSVMVVDDEPEIANLYEEFLRKSGFISTCFIDPLLALEHYNQNPNRYSLIITDLCMPSLDGIRFAKRIREFDTKIKILLNTAFYFNEMPDTEEYREAKLTGLIQKPTRLSELRQRIIELLSK</sequence>
<keyword evidence="4" id="KW-1185">Reference proteome</keyword>
<dbReference type="CDD" id="cd17546">
    <property type="entry name" value="REC_hyHK_CKI1_RcsC-like"/>
    <property type="match status" value="1"/>
</dbReference>
<dbReference type="RefSeq" id="WP_196816996.1">
    <property type="nucleotide sequence ID" value="NZ_CP012850.1"/>
</dbReference>
<protein>
    <submittedName>
        <fullName evidence="3">Blue-light-activated protein</fullName>
    </submittedName>
</protein>
<evidence type="ECO:0000313" key="3">
    <source>
        <dbReference type="EMBL" id="ALI34309.1"/>
    </source>
</evidence>
<dbReference type="PANTHER" id="PTHR44591">
    <property type="entry name" value="STRESS RESPONSE REGULATOR PROTEIN 1"/>
    <property type="match status" value="1"/>
</dbReference>
<dbReference type="PROSITE" id="PS50110">
    <property type="entry name" value="RESPONSE_REGULATORY"/>
    <property type="match status" value="1"/>
</dbReference>